<reference evidence="3 4" key="1">
    <citation type="journal article" date="2016" name="Nat. Commun.">
        <title>Thousands of microbial genomes shed light on interconnected biogeochemical processes in an aquifer system.</title>
        <authorList>
            <person name="Anantharaman K."/>
            <person name="Brown C.T."/>
            <person name="Hug L.A."/>
            <person name="Sharon I."/>
            <person name="Castelle C.J."/>
            <person name="Probst A.J."/>
            <person name="Thomas B.C."/>
            <person name="Singh A."/>
            <person name="Wilkins M.J."/>
            <person name="Karaoz U."/>
            <person name="Brodie E.L."/>
            <person name="Williams K.H."/>
            <person name="Hubbard S.S."/>
            <person name="Banfield J.F."/>
        </authorList>
    </citation>
    <scope>NUCLEOTIDE SEQUENCE [LARGE SCALE GENOMIC DNA]</scope>
</reference>
<evidence type="ECO:0000313" key="3">
    <source>
        <dbReference type="EMBL" id="OGL83088.1"/>
    </source>
</evidence>
<organism evidence="3 4">
    <name type="scientific">Candidatus Uhrbacteria bacterium RIFCSPLOWO2_01_FULL_47_25</name>
    <dbReference type="NCBI Taxonomy" id="1802402"/>
    <lineage>
        <taxon>Bacteria</taxon>
        <taxon>Candidatus Uhriibacteriota</taxon>
    </lineage>
</organism>
<feature type="transmembrane region" description="Helical" evidence="2">
    <location>
        <begin position="12"/>
        <end position="31"/>
    </location>
</feature>
<evidence type="ECO:0000256" key="2">
    <source>
        <dbReference type="SAM" id="Phobius"/>
    </source>
</evidence>
<protein>
    <submittedName>
        <fullName evidence="3">Uncharacterized protein</fullName>
    </submittedName>
</protein>
<feature type="region of interest" description="Disordered" evidence="1">
    <location>
        <begin position="92"/>
        <end position="111"/>
    </location>
</feature>
<gene>
    <name evidence="3" type="ORF">A2936_05235</name>
</gene>
<dbReference type="Proteomes" id="UP000176846">
    <property type="component" value="Unassembled WGS sequence"/>
</dbReference>
<dbReference type="AlphaFoldDB" id="A0A1F7UZ97"/>
<dbReference type="PROSITE" id="PS51257">
    <property type="entry name" value="PROKAR_LIPOPROTEIN"/>
    <property type="match status" value="1"/>
</dbReference>
<keyword evidence="2" id="KW-1133">Transmembrane helix</keyword>
<evidence type="ECO:0000313" key="4">
    <source>
        <dbReference type="Proteomes" id="UP000176846"/>
    </source>
</evidence>
<keyword evidence="2" id="KW-0472">Membrane</keyword>
<keyword evidence="2" id="KW-0812">Transmembrane</keyword>
<name>A0A1F7UZ97_9BACT</name>
<accession>A0A1F7UZ97</accession>
<dbReference type="EMBL" id="MGEK01000003">
    <property type="protein sequence ID" value="OGL83088.1"/>
    <property type="molecule type" value="Genomic_DNA"/>
</dbReference>
<sequence>MKSGGQRPVAKVLLVLVLTGVSAWLIFLLVGCGSRQARIVLSDGQTVMCETYNVTSEGVIDCGNAADRLQFSRFCADPEHAKLDVCKTYGHDRAPSDSPKELHYSAPSGQRPCRGNKGEEYFPGVCWY</sequence>
<proteinExistence type="predicted"/>
<evidence type="ECO:0000256" key="1">
    <source>
        <dbReference type="SAM" id="MobiDB-lite"/>
    </source>
</evidence>
<feature type="compositionally biased region" description="Basic and acidic residues" evidence="1">
    <location>
        <begin position="92"/>
        <end position="103"/>
    </location>
</feature>
<comment type="caution">
    <text evidence="3">The sequence shown here is derived from an EMBL/GenBank/DDBJ whole genome shotgun (WGS) entry which is preliminary data.</text>
</comment>